<dbReference type="GO" id="GO:0005524">
    <property type="term" value="F:ATP binding"/>
    <property type="evidence" value="ECO:0007669"/>
    <property type="project" value="UniProtKB-KW"/>
</dbReference>
<keyword evidence="2" id="KW-0067">ATP-binding</keyword>
<dbReference type="Gene3D" id="3.40.50.300">
    <property type="entry name" value="P-loop containing nucleotide triphosphate hydrolases"/>
    <property type="match status" value="1"/>
</dbReference>
<dbReference type="PROSITE" id="PS00675">
    <property type="entry name" value="SIGMA54_INTERACT_1"/>
    <property type="match status" value="1"/>
</dbReference>
<dbReference type="EMBL" id="JBHSWG010000003">
    <property type="protein sequence ID" value="MFC6761921.1"/>
    <property type="molecule type" value="Genomic_DNA"/>
</dbReference>
<feature type="domain" description="ABC transporter" evidence="1">
    <location>
        <begin position="19"/>
        <end position="54"/>
    </location>
</feature>
<comment type="caution">
    <text evidence="2">The sequence shown here is derived from an EMBL/GenBank/DDBJ whole genome shotgun (WGS) entry which is preliminary data.</text>
</comment>
<accession>A0ABW2B9M0</accession>
<sequence>MSLLIAEDITVRDGATSLLSPISLHLDPGEPLVILGETGSGKSLLAQALMGTLPEGLEARAVSPSATVS</sequence>
<dbReference type="Proteomes" id="UP001596353">
    <property type="component" value="Unassembled WGS sequence"/>
</dbReference>
<organism evidence="2 3">
    <name type="scientific">Sulfitobacter porphyrae</name>
    <dbReference type="NCBI Taxonomy" id="1246864"/>
    <lineage>
        <taxon>Bacteria</taxon>
        <taxon>Pseudomonadati</taxon>
        <taxon>Pseudomonadota</taxon>
        <taxon>Alphaproteobacteria</taxon>
        <taxon>Rhodobacterales</taxon>
        <taxon>Roseobacteraceae</taxon>
        <taxon>Sulfitobacter</taxon>
    </lineage>
</organism>
<protein>
    <submittedName>
        <fullName evidence="2">ATP-binding cassette domain-containing protein</fullName>
    </submittedName>
</protein>
<keyword evidence="3" id="KW-1185">Reference proteome</keyword>
<evidence type="ECO:0000313" key="3">
    <source>
        <dbReference type="Proteomes" id="UP001596353"/>
    </source>
</evidence>
<evidence type="ECO:0000259" key="1">
    <source>
        <dbReference type="Pfam" id="PF00005"/>
    </source>
</evidence>
<dbReference type="Pfam" id="PF00005">
    <property type="entry name" value="ABC_tran"/>
    <property type="match status" value="1"/>
</dbReference>
<keyword evidence="2" id="KW-0547">Nucleotide-binding</keyword>
<reference evidence="3" key="1">
    <citation type="journal article" date="2019" name="Int. J. Syst. Evol. Microbiol.">
        <title>The Global Catalogue of Microorganisms (GCM) 10K type strain sequencing project: providing services to taxonomists for standard genome sequencing and annotation.</title>
        <authorList>
            <consortium name="The Broad Institute Genomics Platform"/>
            <consortium name="The Broad Institute Genome Sequencing Center for Infectious Disease"/>
            <person name="Wu L."/>
            <person name="Ma J."/>
        </authorList>
    </citation>
    <scope>NUCLEOTIDE SEQUENCE [LARGE SCALE GENOMIC DNA]</scope>
    <source>
        <strain evidence="3">CCUG 66188</strain>
    </source>
</reference>
<dbReference type="SUPFAM" id="SSF52540">
    <property type="entry name" value="P-loop containing nucleoside triphosphate hydrolases"/>
    <property type="match status" value="1"/>
</dbReference>
<evidence type="ECO:0000313" key="2">
    <source>
        <dbReference type="EMBL" id="MFC6761921.1"/>
    </source>
</evidence>
<dbReference type="InterPro" id="IPR003439">
    <property type="entry name" value="ABC_transporter-like_ATP-bd"/>
</dbReference>
<dbReference type="InterPro" id="IPR027417">
    <property type="entry name" value="P-loop_NTPase"/>
</dbReference>
<dbReference type="InterPro" id="IPR025662">
    <property type="entry name" value="Sigma_54_int_dom_ATP-bd_1"/>
</dbReference>
<name>A0ABW2B9M0_9RHOB</name>
<proteinExistence type="predicted"/>
<gene>
    <name evidence="2" type="ORF">ACFQFQ_24395</name>
</gene>